<dbReference type="PANTHER" id="PTHR43215:SF14">
    <property type="entry name" value="RADIAL SPOKE HEAD 1 HOMOLOG"/>
    <property type="match status" value="1"/>
</dbReference>
<dbReference type="Proteomes" id="UP000011087">
    <property type="component" value="Unassembled WGS sequence"/>
</dbReference>
<evidence type="ECO:0000313" key="5">
    <source>
        <dbReference type="Proteomes" id="UP000011087"/>
    </source>
</evidence>
<reference evidence="5" key="2">
    <citation type="submission" date="2012-11" db="EMBL/GenBank/DDBJ databases">
        <authorList>
            <person name="Kuo A."/>
            <person name="Curtis B.A."/>
            <person name="Tanifuji G."/>
            <person name="Burki F."/>
            <person name="Gruber A."/>
            <person name="Irimia M."/>
            <person name="Maruyama S."/>
            <person name="Arias M.C."/>
            <person name="Ball S.G."/>
            <person name="Gile G.H."/>
            <person name="Hirakawa Y."/>
            <person name="Hopkins J.F."/>
            <person name="Rensing S.A."/>
            <person name="Schmutz J."/>
            <person name="Symeonidi A."/>
            <person name="Elias M."/>
            <person name="Eveleigh R.J."/>
            <person name="Herman E.K."/>
            <person name="Klute M.J."/>
            <person name="Nakayama T."/>
            <person name="Obornik M."/>
            <person name="Reyes-Prieto A."/>
            <person name="Armbrust E.V."/>
            <person name="Aves S.J."/>
            <person name="Beiko R.G."/>
            <person name="Coutinho P."/>
            <person name="Dacks J.B."/>
            <person name="Durnford D.G."/>
            <person name="Fast N.M."/>
            <person name="Green B.R."/>
            <person name="Grisdale C."/>
            <person name="Hempe F."/>
            <person name="Henrissat B."/>
            <person name="Hoppner M.P."/>
            <person name="Ishida K.-I."/>
            <person name="Kim E."/>
            <person name="Koreny L."/>
            <person name="Kroth P.G."/>
            <person name="Liu Y."/>
            <person name="Malik S.-B."/>
            <person name="Maier U.G."/>
            <person name="McRose D."/>
            <person name="Mock T."/>
            <person name="Neilson J.A."/>
            <person name="Onodera N.T."/>
            <person name="Poole A.M."/>
            <person name="Pritham E.J."/>
            <person name="Richards T.A."/>
            <person name="Rocap G."/>
            <person name="Roy S.W."/>
            <person name="Sarai C."/>
            <person name="Schaack S."/>
            <person name="Shirato S."/>
            <person name="Slamovits C.H."/>
            <person name="Spencer D.F."/>
            <person name="Suzuki S."/>
            <person name="Worden A.Z."/>
            <person name="Zauner S."/>
            <person name="Barry K."/>
            <person name="Bell C."/>
            <person name="Bharti A.K."/>
            <person name="Crow J.A."/>
            <person name="Grimwood J."/>
            <person name="Kramer R."/>
            <person name="Lindquist E."/>
            <person name="Lucas S."/>
            <person name="Salamov A."/>
            <person name="McFadden G.I."/>
            <person name="Lane C.E."/>
            <person name="Keeling P.J."/>
            <person name="Gray M.W."/>
            <person name="Grigoriev I.V."/>
            <person name="Archibald J.M."/>
        </authorList>
    </citation>
    <scope>NUCLEOTIDE SEQUENCE</scope>
    <source>
        <strain evidence="5">CCMP2712</strain>
    </source>
</reference>
<dbReference type="AlphaFoldDB" id="L1IB34"/>
<dbReference type="SMART" id="SM00698">
    <property type="entry name" value="MORN"/>
    <property type="match status" value="3"/>
</dbReference>
<dbReference type="PANTHER" id="PTHR43215">
    <property type="entry name" value="RADIAL SPOKE HEAD 1 HOMOLOG"/>
    <property type="match status" value="1"/>
</dbReference>
<evidence type="ECO:0000256" key="2">
    <source>
        <dbReference type="SAM" id="MobiDB-lite"/>
    </source>
</evidence>
<gene>
    <name evidence="3" type="ORF">GUITHDRAFT_148146</name>
</gene>
<dbReference type="HOGENOM" id="CLU_626208_0_0_1"/>
<feature type="compositionally biased region" description="Basic and acidic residues" evidence="2">
    <location>
        <begin position="414"/>
        <end position="426"/>
    </location>
</feature>
<dbReference type="PaxDb" id="55529-EKX33129"/>
<dbReference type="RefSeq" id="XP_005820109.1">
    <property type="nucleotide sequence ID" value="XM_005820052.1"/>
</dbReference>
<accession>L1IB34</accession>
<dbReference type="Gene3D" id="2.20.110.10">
    <property type="entry name" value="Histone H3 K4-specific methyltransferase SET7/9 N-terminal domain"/>
    <property type="match status" value="1"/>
</dbReference>
<evidence type="ECO:0000313" key="3">
    <source>
        <dbReference type="EMBL" id="EKX33129.1"/>
    </source>
</evidence>
<dbReference type="GeneID" id="17289853"/>
<name>L1IB34_GUITC</name>
<proteinExistence type="predicted"/>
<dbReference type="eggNOG" id="KOG0229">
    <property type="taxonomic scope" value="Eukaryota"/>
</dbReference>
<keyword evidence="1" id="KW-0677">Repeat</keyword>
<feature type="compositionally biased region" description="Polar residues" evidence="2">
    <location>
        <begin position="383"/>
        <end position="404"/>
    </location>
</feature>
<dbReference type="Pfam" id="PF02493">
    <property type="entry name" value="MORN"/>
    <property type="match status" value="3"/>
</dbReference>
<dbReference type="InterPro" id="IPR003409">
    <property type="entry name" value="MORN"/>
</dbReference>
<dbReference type="KEGG" id="gtt:GUITHDRAFT_148146"/>
<dbReference type="OrthoDB" id="300500at2759"/>
<dbReference type="EMBL" id="JH993155">
    <property type="protein sequence ID" value="EKX33129.1"/>
    <property type="molecule type" value="Genomic_DNA"/>
</dbReference>
<dbReference type="SUPFAM" id="SSF82185">
    <property type="entry name" value="Histone H3 K4-specific methyltransferase SET7/9 N-terminal domain"/>
    <property type="match status" value="1"/>
</dbReference>
<keyword evidence="5" id="KW-1185">Reference proteome</keyword>
<sequence>MGKNGEDVRAEKSDQTRIKGQEKAVIVGRRGYRAISKAREIVRGGDDNQITMMNGIGSGSYFETGKEKSNGLEEEKMDLGSLMQTQTQLKMESTSLAPNQIPAMNDLSSDEDDMQKAKLAGISEEADDEDDDQDEEAVDYFVTEDFVSGGTSGAHCCCCHGISAEKLEGAHRINNKDGSSYNGEWVQGKWEGNGRWSHQDSGTYDGMWRDGLFQGSGIFIFPDGDMFEGKFRGGCPIAGLLTKANGLRAKVTFDGKRTIFDKNLTPLKQTVLKGRLVAAETLYFWGLTVLGHRKKTELVMRGNGREWKNGLIFGRGNFKFPNGKEIMADFEDSCPVAGTIKAKKLASRQRVKFDGKTSVFDPNFWNSLKLAPMMLTDEEPTDSLLTSKQSPNGWQTGMGSSSESIMRLLKKSGSHAEHIKNRNPHEPRKRLVTFGPGV</sequence>
<organism evidence="3">
    <name type="scientific">Guillardia theta (strain CCMP2712)</name>
    <name type="common">Cryptophyte</name>
    <dbReference type="NCBI Taxonomy" id="905079"/>
    <lineage>
        <taxon>Eukaryota</taxon>
        <taxon>Cryptophyceae</taxon>
        <taxon>Pyrenomonadales</taxon>
        <taxon>Geminigeraceae</taxon>
        <taxon>Guillardia</taxon>
    </lineage>
</organism>
<reference evidence="4" key="3">
    <citation type="submission" date="2016-03" db="UniProtKB">
        <authorList>
            <consortium name="EnsemblProtists"/>
        </authorList>
    </citation>
    <scope>IDENTIFICATION</scope>
</reference>
<protein>
    <recommendedName>
        <fullName evidence="6">MORN repeat-containing protein 5</fullName>
    </recommendedName>
</protein>
<reference evidence="3 5" key="1">
    <citation type="journal article" date="2012" name="Nature">
        <title>Algal genomes reveal evolutionary mosaicism and the fate of nucleomorphs.</title>
        <authorList>
            <consortium name="DOE Joint Genome Institute"/>
            <person name="Curtis B.A."/>
            <person name="Tanifuji G."/>
            <person name="Burki F."/>
            <person name="Gruber A."/>
            <person name="Irimia M."/>
            <person name="Maruyama S."/>
            <person name="Arias M.C."/>
            <person name="Ball S.G."/>
            <person name="Gile G.H."/>
            <person name="Hirakawa Y."/>
            <person name="Hopkins J.F."/>
            <person name="Kuo A."/>
            <person name="Rensing S.A."/>
            <person name="Schmutz J."/>
            <person name="Symeonidi A."/>
            <person name="Elias M."/>
            <person name="Eveleigh R.J."/>
            <person name="Herman E.K."/>
            <person name="Klute M.J."/>
            <person name="Nakayama T."/>
            <person name="Obornik M."/>
            <person name="Reyes-Prieto A."/>
            <person name="Armbrust E.V."/>
            <person name="Aves S.J."/>
            <person name="Beiko R.G."/>
            <person name="Coutinho P."/>
            <person name="Dacks J.B."/>
            <person name="Durnford D.G."/>
            <person name="Fast N.M."/>
            <person name="Green B.R."/>
            <person name="Grisdale C.J."/>
            <person name="Hempel F."/>
            <person name="Henrissat B."/>
            <person name="Hoppner M.P."/>
            <person name="Ishida K."/>
            <person name="Kim E."/>
            <person name="Koreny L."/>
            <person name="Kroth P.G."/>
            <person name="Liu Y."/>
            <person name="Malik S.B."/>
            <person name="Maier U.G."/>
            <person name="McRose D."/>
            <person name="Mock T."/>
            <person name="Neilson J.A."/>
            <person name="Onodera N.T."/>
            <person name="Poole A.M."/>
            <person name="Pritham E.J."/>
            <person name="Richards T.A."/>
            <person name="Rocap G."/>
            <person name="Roy S.W."/>
            <person name="Sarai C."/>
            <person name="Schaack S."/>
            <person name="Shirato S."/>
            <person name="Slamovits C.H."/>
            <person name="Spencer D.F."/>
            <person name="Suzuki S."/>
            <person name="Worden A.Z."/>
            <person name="Zauner S."/>
            <person name="Barry K."/>
            <person name="Bell C."/>
            <person name="Bharti A.K."/>
            <person name="Crow J.A."/>
            <person name="Grimwood J."/>
            <person name="Kramer R."/>
            <person name="Lindquist E."/>
            <person name="Lucas S."/>
            <person name="Salamov A."/>
            <person name="McFadden G.I."/>
            <person name="Lane C.E."/>
            <person name="Keeling P.J."/>
            <person name="Gray M.W."/>
            <person name="Grigoriev I.V."/>
            <person name="Archibald J.M."/>
        </authorList>
    </citation>
    <scope>NUCLEOTIDE SEQUENCE</scope>
    <source>
        <strain evidence="3 5">CCMP2712</strain>
    </source>
</reference>
<dbReference type="EnsemblProtists" id="EKX33129">
    <property type="protein sequence ID" value="EKX33129"/>
    <property type="gene ID" value="GUITHDRAFT_148146"/>
</dbReference>
<evidence type="ECO:0008006" key="6">
    <source>
        <dbReference type="Google" id="ProtNLM"/>
    </source>
</evidence>
<evidence type="ECO:0000313" key="4">
    <source>
        <dbReference type="EnsemblProtists" id="EKX33129"/>
    </source>
</evidence>
<evidence type="ECO:0000256" key="1">
    <source>
        <dbReference type="ARBA" id="ARBA00022737"/>
    </source>
</evidence>
<feature type="region of interest" description="Disordered" evidence="2">
    <location>
        <begin position="380"/>
        <end position="438"/>
    </location>
</feature>